<dbReference type="InterPro" id="IPR050312">
    <property type="entry name" value="IolE/XylAMocC-like"/>
</dbReference>
<feature type="domain" description="Xylose isomerase-like TIM barrel" evidence="1">
    <location>
        <begin position="20"/>
        <end position="261"/>
    </location>
</feature>
<dbReference type="HOGENOM" id="CLU_073260_0_0_2"/>
<dbReference type="GO" id="GO:0016853">
    <property type="term" value="F:isomerase activity"/>
    <property type="evidence" value="ECO:0007669"/>
    <property type="project" value="UniProtKB-KW"/>
</dbReference>
<dbReference type="Gene3D" id="3.20.20.150">
    <property type="entry name" value="Divalent-metal-dependent TIM barrel enzymes"/>
    <property type="match status" value="1"/>
</dbReference>
<dbReference type="STRING" id="397948.Cmaq_1496"/>
<dbReference type="InterPro" id="IPR013022">
    <property type="entry name" value="Xyl_isomerase-like_TIM-brl"/>
</dbReference>
<dbReference type="PANTHER" id="PTHR12110">
    <property type="entry name" value="HYDROXYPYRUVATE ISOMERASE"/>
    <property type="match status" value="1"/>
</dbReference>
<proteinExistence type="predicted"/>
<keyword evidence="2" id="KW-0413">Isomerase</keyword>
<gene>
    <name evidence="2" type="ordered locus">Cmaq_1496</name>
</gene>
<dbReference type="SUPFAM" id="SSF51658">
    <property type="entry name" value="Xylose isomerase-like"/>
    <property type="match status" value="1"/>
</dbReference>
<accession>A8M9A1</accession>
<dbReference type="RefSeq" id="WP_012186539.1">
    <property type="nucleotide sequence ID" value="NC_009954.1"/>
</dbReference>
<evidence type="ECO:0000313" key="2">
    <source>
        <dbReference type="EMBL" id="ABW02320.1"/>
    </source>
</evidence>
<dbReference type="EMBL" id="CP000852">
    <property type="protein sequence ID" value="ABW02320.1"/>
    <property type="molecule type" value="Genomic_DNA"/>
</dbReference>
<dbReference type="eggNOG" id="arCOG01900">
    <property type="taxonomic scope" value="Archaea"/>
</dbReference>
<dbReference type="GeneID" id="5709125"/>
<dbReference type="AlphaFoldDB" id="A8M9A1"/>
<sequence>MRIATDLWHRRGSSLVEELKLIKEAGFDGVEFTFSEANEALPSVSDRGYLRIEYLNDDVEVLRKASNEVGLEVHSIRSGLLWRYPLTSLDSGIRGKAISIVERELEACHRLGATALLIVPGVVNEDTPYDKAYESAKNALSALVKRAEDLGVNLAIENVCNNLLQSPLEFARFIDELASPMIGAYLDIGNVMDCRLGYPQHWIKILGGRIKRVHVKDYSIGLRGVVDLFNGDVNWPAVMKALRDVGYDGYLTAELHPFNTAYELYFRQLAERMRLLLRL</sequence>
<dbReference type="PANTHER" id="PTHR12110:SF53">
    <property type="entry name" value="BLR5974 PROTEIN"/>
    <property type="match status" value="1"/>
</dbReference>
<protein>
    <submittedName>
        <fullName evidence="2">Xylose isomerase domain protein TIM barrel</fullName>
    </submittedName>
</protein>
<reference evidence="2 3" key="1">
    <citation type="submission" date="2007-10" db="EMBL/GenBank/DDBJ databases">
        <title>Complete sequence of Caldivirga maquilingensis IC-167.</title>
        <authorList>
            <consortium name="US DOE Joint Genome Institute"/>
            <person name="Copeland A."/>
            <person name="Lucas S."/>
            <person name="Lapidus A."/>
            <person name="Barry K."/>
            <person name="Glavina del Rio T."/>
            <person name="Dalin E."/>
            <person name="Tice H."/>
            <person name="Pitluck S."/>
            <person name="Saunders E."/>
            <person name="Brettin T."/>
            <person name="Bruce D."/>
            <person name="Detter J.C."/>
            <person name="Han C."/>
            <person name="Schmutz J."/>
            <person name="Larimer F."/>
            <person name="Land M."/>
            <person name="Hauser L."/>
            <person name="Kyrpides N."/>
            <person name="Ivanova N."/>
            <person name="Biddle J.F."/>
            <person name="Zhang Z."/>
            <person name="Fitz-Gibbon S.T."/>
            <person name="Lowe T.M."/>
            <person name="Saltikov C."/>
            <person name="House C.H."/>
            <person name="Richardson P."/>
        </authorList>
    </citation>
    <scope>NUCLEOTIDE SEQUENCE [LARGE SCALE GENOMIC DNA]</scope>
    <source>
        <strain evidence="3">ATCC 700844 / DSM 13496 / JCM 10307 / IC-167</strain>
    </source>
</reference>
<evidence type="ECO:0000313" key="3">
    <source>
        <dbReference type="Proteomes" id="UP000001137"/>
    </source>
</evidence>
<dbReference type="Pfam" id="PF01261">
    <property type="entry name" value="AP_endonuc_2"/>
    <property type="match status" value="1"/>
</dbReference>
<dbReference type="OrthoDB" id="372143at2157"/>
<evidence type="ECO:0000259" key="1">
    <source>
        <dbReference type="Pfam" id="PF01261"/>
    </source>
</evidence>
<name>A8M9A1_CALMQ</name>
<keyword evidence="3" id="KW-1185">Reference proteome</keyword>
<dbReference type="Proteomes" id="UP000001137">
    <property type="component" value="Chromosome"/>
</dbReference>
<dbReference type="InterPro" id="IPR036237">
    <property type="entry name" value="Xyl_isomerase-like_sf"/>
</dbReference>
<organism evidence="2 3">
    <name type="scientific">Caldivirga maquilingensis (strain ATCC 700844 / DSM 13496 / JCM 10307 / IC-167)</name>
    <dbReference type="NCBI Taxonomy" id="397948"/>
    <lineage>
        <taxon>Archaea</taxon>
        <taxon>Thermoproteota</taxon>
        <taxon>Thermoprotei</taxon>
        <taxon>Thermoproteales</taxon>
        <taxon>Thermoproteaceae</taxon>
        <taxon>Caldivirga</taxon>
    </lineage>
</organism>
<dbReference type="KEGG" id="cma:Cmaq_1496"/>